<dbReference type="GeneID" id="57277392"/>
<dbReference type="Proteomes" id="UP000076405">
    <property type="component" value="Chromosome"/>
</dbReference>
<dbReference type="AlphaFoldDB" id="A0A0R2HPF5"/>
<evidence type="ECO:0000259" key="1">
    <source>
        <dbReference type="Pfam" id="PF13577"/>
    </source>
</evidence>
<dbReference type="EMBL" id="CP012275">
    <property type="protein sequence ID" value="AMV61995.1"/>
    <property type="molecule type" value="Genomic_DNA"/>
</dbReference>
<evidence type="ECO:0000313" key="3">
    <source>
        <dbReference type="EMBL" id="AMV68154.1"/>
    </source>
</evidence>
<dbReference type="Proteomes" id="UP000076244">
    <property type="component" value="Chromosome"/>
</dbReference>
<dbReference type="Gene3D" id="3.10.450.50">
    <property type="match status" value="1"/>
</dbReference>
<reference evidence="4 5" key="1">
    <citation type="journal article" date="2016" name="PLoS ONE">
        <title>The Identification of Novel Diagnostic Marker Genes for the Detection of Beer Spoiling Pediococcus damnosus Strains Using the BlAst Diagnostic Gene findEr.</title>
        <authorList>
            <person name="Behr J."/>
            <person name="Geissler A.J."/>
            <person name="Schmid J."/>
            <person name="Zehe A."/>
            <person name="Vogel R.F."/>
        </authorList>
    </citation>
    <scope>NUCLEOTIDE SEQUENCE [LARGE SCALE GENOMIC DNA]</scope>
    <source>
        <strain evidence="2 5">TMW 2.1533</strain>
        <strain evidence="3 4">TMW 2.1535</strain>
    </source>
</reference>
<dbReference type="RefSeq" id="WP_046871211.1">
    <property type="nucleotide sequence ID" value="NZ_BAAAXI010000170.1"/>
</dbReference>
<dbReference type="KEGG" id="pdm:ADU72_2233"/>
<dbReference type="InterPro" id="IPR032710">
    <property type="entry name" value="NTF2-like_dom_sf"/>
</dbReference>
<name>A0A0R2HPF5_9LACO</name>
<dbReference type="SUPFAM" id="SSF54427">
    <property type="entry name" value="NTF2-like"/>
    <property type="match status" value="1"/>
</dbReference>
<feature type="domain" description="SnoaL-like" evidence="1">
    <location>
        <begin position="20"/>
        <end position="136"/>
    </location>
</feature>
<dbReference type="Pfam" id="PF13577">
    <property type="entry name" value="SnoaL_4"/>
    <property type="match status" value="1"/>
</dbReference>
<dbReference type="EMBL" id="CP012288">
    <property type="protein sequence ID" value="AMV68154.1"/>
    <property type="molecule type" value="Genomic_DNA"/>
</dbReference>
<protein>
    <recommendedName>
        <fullName evidence="1">SnoaL-like domain-containing protein</fullName>
    </recommendedName>
</protein>
<sequence length="210" mass="23794">MTIKNFYDAPLDQSDKKAFQDRAEIRELLEYERYCRDNGLYTQEADCYSDDAQIHVSWYDGSAKGYFEKVSAANGGGSKHKINSTSVWVNGNKAIGEMTVMMLSPRTELDGQPVDLHSYARIFSRLEKINGIWKLVNGDCIYERDELIPAVPGSTIKIDSKELASYRTSYQGLCYILARTGLKSSQDLPGEDQPETVEKVYHDASNWFFA</sequence>
<evidence type="ECO:0000313" key="4">
    <source>
        <dbReference type="Proteomes" id="UP000076244"/>
    </source>
</evidence>
<dbReference type="OrthoDB" id="1492465at2"/>
<organism evidence="2 5">
    <name type="scientific">Pediococcus damnosus</name>
    <dbReference type="NCBI Taxonomy" id="51663"/>
    <lineage>
        <taxon>Bacteria</taxon>
        <taxon>Bacillati</taxon>
        <taxon>Bacillota</taxon>
        <taxon>Bacilli</taxon>
        <taxon>Lactobacillales</taxon>
        <taxon>Lactobacillaceae</taxon>
        <taxon>Pediococcus</taxon>
    </lineage>
</organism>
<dbReference type="InterPro" id="IPR037401">
    <property type="entry name" value="SnoaL-like"/>
</dbReference>
<evidence type="ECO:0000313" key="2">
    <source>
        <dbReference type="EMBL" id="AMV61995.1"/>
    </source>
</evidence>
<evidence type="ECO:0000313" key="5">
    <source>
        <dbReference type="Proteomes" id="UP000076405"/>
    </source>
</evidence>
<proteinExistence type="predicted"/>
<accession>A0A0R2HPF5</accession>
<keyword evidence="4" id="KW-1185">Reference proteome</keyword>
<dbReference type="CDD" id="cd00531">
    <property type="entry name" value="NTF2_like"/>
    <property type="match status" value="1"/>
</dbReference>
<gene>
    <name evidence="2" type="ORF">ADU70_0495</name>
    <name evidence="3" type="ORF">ADU72_2233</name>
</gene>